<dbReference type="PANTHER" id="PTHR48125">
    <property type="entry name" value="LP07818P1"/>
    <property type="match status" value="1"/>
</dbReference>
<feature type="region of interest" description="Disordered" evidence="1">
    <location>
        <begin position="478"/>
        <end position="502"/>
    </location>
</feature>
<feature type="region of interest" description="Disordered" evidence="1">
    <location>
        <begin position="308"/>
        <end position="357"/>
    </location>
</feature>
<feature type="compositionally biased region" description="Pro residues" evidence="1">
    <location>
        <begin position="310"/>
        <end position="321"/>
    </location>
</feature>
<dbReference type="Proteomes" id="UP001216390">
    <property type="component" value="Chromosome"/>
</dbReference>
<feature type="compositionally biased region" description="Low complexity" evidence="1">
    <location>
        <begin position="205"/>
        <end position="225"/>
    </location>
</feature>
<dbReference type="RefSeq" id="WP_272737982.1">
    <property type="nucleotide sequence ID" value="NZ_CP116942.1"/>
</dbReference>
<feature type="region of interest" description="Disordered" evidence="1">
    <location>
        <begin position="1"/>
        <end position="27"/>
    </location>
</feature>
<sequence>MPTTPAAPPPPPSGGGARPGEDDGTTTDATADRMLVAARQGSNRAWAALLERVDPDARLLAHLVLGGLDVDPTLISAYVRAYRARRKGSDDAVVMVLNHVWIACGHEIRRRQRREAPAPGRRAQHDHRATRLGDDVDARTLSDLRPEERAVWALVHRADLPVPAAAAALGVDERVITGVADRVLLQLDAARHAPPSEAGDDEPGAEASDGDGAAGDPDAAGTTDPDAPDGDAADDPEGAAGDGAAEGTTDLDRPTEAHEVVLDLSDGATSADAEQAEQGGGSLDPDPPGPAFWQDLGRRLKAERDAVAAAPPPPLPDPDGPSPALTPATPPPGAPRGRGRRRRRRSDLVEGLAEEAGRQRSRRSWTSLLVRAAAVLVVIGILGVAVYALYDAASNARSPVRGDSTADVARQSMSVLGEAGTWSATIEQTAVDGEGEQTDTTLTITADEDGSFRYEDQAIDRLTTYDAAFAVVRDTIPGFPPRNDQGVAPGGPDPSPPRAGLPLDDLATAARVLSTEDDVEPEETQRDGRAVRVMSAPLDDDTQLSYVVDDESLLPVRITWTRDGATVRELRFRDVVLGVGGASYTQELPADAPPPADQGFTPAQLGEIEARIGLAPLTPDYLPGEPDGFEFTGAYVNEASRVASLRYADGPQQMVITVRPSPVEPGQAWTDPFDRGDEEVTPEDVTLESGRFRDVTAQMVAGGTALPSIWGADGELAFTVAGDLTAEDLQRVASSLG</sequence>
<dbReference type="PANTHER" id="PTHR48125:SF12">
    <property type="entry name" value="AT HOOK TRANSCRIPTION FACTOR FAMILY-RELATED"/>
    <property type="match status" value="1"/>
</dbReference>
<evidence type="ECO:0000256" key="1">
    <source>
        <dbReference type="SAM" id="MobiDB-lite"/>
    </source>
</evidence>
<dbReference type="KEGG" id="ima:PO878_06955"/>
<feature type="compositionally biased region" description="Pro residues" evidence="1">
    <location>
        <begin position="1"/>
        <end position="13"/>
    </location>
</feature>
<evidence type="ECO:0000313" key="4">
    <source>
        <dbReference type="Proteomes" id="UP001216390"/>
    </source>
</evidence>
<dbReference type="AlphaFoldDB" id="A0AAE9Y7L9"/>
<keyword evidence="4" id="KW-1185">Reference proteome</keyword>
<evidence type="ECO:0000256" key="2">
    <source>
        <dbReference type="SAM" id="Phobius"/>
    </source>
</evidence>
<feature type="transmembrane region" description="Helical" evidence="2">
    <location>
        <begin position="368"/>
        <end position="390"/>
    </location>
</feature>
<protein>
    <submittedName>
        <fullName evidence="3">Uncharacterized protein</fullName>
    </submittedName>
</protein>
<gene>
    <name evidence="3" type="ORF">PO878_06955</name>
</gene>
<dbReference type="EMBL" id="CP116942">
    <property type="protein sequence ID" value="WCO68465.1"/>
    <property type="molecule type" value="Genomic_DNA"/>
</dbReference>
<feature type="compositionally biased region" description="Acidic residues" evidence="1">
    <location>
        <begin position="226"/>
        <end position="237"/>
    </location>
</feature>
<keyword evidence="2" id="KW-1133">Transmembrane helix</keyword>
<feature type="compositionally biased region" description="Low complexity" evidence="1">
    <location>
        <begin position="238"/>
        <end position="248"/>
    </location>
</feature>
<organism evidence="3 4">
    <name type="scientific">Iamia majanohamensis</name>
    <dbReference type="NCBI Taxonomy" id="467976"/>
    <lineage>
        <taxon>Bacteria</taxon>
        <taxon>Bacillati</taxon>
        <taxon>Actinomycetota</taxon>
        <taxon>Acidimicrobiia</taxon>
        <taxon>Acidimicrobiales</taxon>
        <taxon>Iamiaceae</taxon>
        <taxon>Iamia</taxon>
    </lineage>
</organism>
<name>A0AAE9Y7L9_9ACTN</name>
<reference evidence="3" key="1">
    <citation type="submission" date="2023-01" db="EMBL/GenBank/DDBJ databases">
        <title>The diversity of Class Acidimicrobiia in South China Sea sediment environments and the proposal of Iamia marina sp. nov., a novel species of the genus Iamia.</title>
        <authorList>
            <person name="He Y."/>
            <person name="Tian X."/>
        </authorList>
    </citation>
    <scope>NUCLEOTIDE SEQUENCE</scope>
    <source>
        <strain evidence="3">DSM 19957</strain>
    </source>
</reference>
<feature type="region of interest" description="Disordered" evidence="1">
    <location>
        <begin position="111"/>
        <end position="130"/>
    </location>
</feature>
<feature type="region of interest" description="Disordered" evidence="1">
    <location>
        <begin position="193"/>
        <end position="254"/>
    </location>
</feature>
<proteinExistence type="predicted"/>
<feature type="region of interest" description="Disordered" evidence="1">
    <location>
        <begin position="269"/>
        <end position="294"/>
    </location>
</feature>
<keyword evidence="2" id="KW-0472">Membrane</keyword>
<accession>A0AAE9Y7L9</accession>
<keyword evidence="2" id="KW-0812">Transmembrane</keyword>
<evidence type="ECO:0000313" key="3">
    <source>
        <dbReference type="EMBL" id="WCO68465.1"/>
    </source>
</evidence>